<dbReference type="GO" id="GO:0008360">
    <property type="term" value="P:regulation of cell shape"/>
    <property type="evidence" value="ECO:0007669"/>
    <property type="project" value="UniProtKB-KW"/>
</dbReference>
<gene>
    <name evidence="17" type="ORF">SAMN05421543_11741</name>
</gene>
<dbReference type="InterPro" id="IPR018044">
    <property type="entry name" value="Peptidase_S11"/>
</dbReference>
<keyword evidence="7" id="KW-0732">Signal</keyword>
<protein>
    <recommendedName>
        <fullName evidence="4">serine-type D-Ala-D-Ala carboxypeptidase</fullName>
        <ecNumber evidence="4">3.4.16.4</ecNumber>
    </recommendedName>
</protein>
<keyword evidence="11" id="KW-0961">Cell wall biogenesis/degradation</keyword>
<keyword evidence="5 17" id="KW-0121">Carboxypeptidase</keyword>
<dbReference type="Gene3D" id="3.40.710.10">
    <property type="entry name" value="DD-peptidase/beta-lactamase superfamily"/>
    <property type="match status" value="1"/>
</dbReference>
<dbReference type="STRING" id="392015.SAMN05421543_11741"/>
<dbReference type="GO" id="GO:0071555">
    <property type="term" value="P:cell wall organization"/>
    <property type="evidence" value="ECO:0007669"/>
    <property type="project" value="UniProtKB-KW"/>
</dbReference>
<dbReference type="PRINTS" id="PR00725">
    <property type="entry name" value="DADACBPTASE1"/>
</dbReference>
<proteinExistence type="inferred from homology"/>
<dbReference type="SUPFAM" id="SSF56601">
    <property type="entry name" value="beta-lactamase/transpeptidase-like"/>
    <property type="match status" value="1"/>
</dbReference>
<dbReference type="GO" id="GO:0006508">
    <property type="term" value="P:proteolysis"/>
    <property type="evidence" value="ECO:0007669"/>
    <property type="project" value="UniProtKB-KW"/>
</dbReference>
<dbReference type="SUPFAM" id="SSF69189">
    <property type="entry name" value="Penicillin-binding protein associated domain"/>
    <property type="match status" value="1"/>
</dbReference>
<evidence type="ECO:0000313" key="18">
    <source>
        <dbReference type="Proteomes" id="UP000183508"/>
    </source>
</evidence>
<comment type="pathway">
    <text evidence="2">Cell wall biogenesis; peptidoglycan biosynthesis.</text>
</comment>
<evidence type="ECO:0000256" key="9">
    <source>
        <dbReference type="ARBA" id="ARBA00022960"/>
    </source>
</evidence>
<feature type="active site" description="Acyl-ester intermediate" evidence="13">
    <location>
        <position position="88"/>
    </location>
</feature>
<reference evidence="18" key="1">
    <citation type="submission" date="2016-10" db="EMBL/GenBank/DDBJ databases">
        <authorList>
            <person name="Varghese N."/>
        </authorList>
    </citation>
    <scope>NUCLEOTIDE SEQUENCE [LARGE SCALE GENOMIC DNA]</scope>
    <source>
        <strain evidence="18">DSM 17980</strain>
    </source>
</reference>
<dbReference type="PANTHER" id="PTHR21581">
    <property type="entry name" value="D-ALANYL-D-ALANINE CARBOXYPEPTIDASE"/>
    <property type="match status" value="1"/>
</dbReference>
<evidence type="ECO:0000256" key="4">
    <source>
        <dbReference type="ARBA" id="ARBA00012448"/>
    </source>
</evidence>
<dbReference type="InterPro" id="IPR001967">
    <property type="entry name" value="Peptidase_S11_N"/>
</dbReference>
<evidence type="ECO:0000259" key="16">
    <source>
        <dbReference type="SMART" id="SM00936"/>
    </source>
</evidence>
<keyword evidence="9" id="KW-0133">Cell shape</keyword>
<evidence type="ECO:0000256" key="13">
    <source>
        <dbReference type="PIRSR" id="PIRSR618044-1"/>
    </source>
</evidence>
<evidence type="ECO:0000256" key="14">
    <source>
        <dbReference type="PIRSR" id="PIRSR618044-2"/>
    </source>
</evidence>
<dbReference type="Pfam" id="PF07943">
    <property type="entry name" value="PBP5_C"/>
    <property type="match status" value="1"/>
</dbReference>
<evidence type="ECO:0000256" key="1">
    <source>
        <dbReference type="ARBA" id="ARBA00003217"/>
    </source>
</evidence>
<dbReference type="UniPathway" id="UPA00219"/>
<dbReference type="InterPro" id="IPR012338">
    <property type="entry name" value="Beta-lactam/transpept-like"/>
</dbReference>
<feature type="binding site" evidence="14">
    <location>
        <position position="254"/>
    </location>
    <ligand>
        <name>substrate</name>
    </ligand>
</feature>
<dbReference type="EC" id="3.4.16.4" evidence="4"/>
<sequence>MALLCCLMSGTAGAQSIPAAVGGTLSAAGHGPAAAASVEIRPVREVQPDAQEDGTDLAHESRAAVVMDYATGKVLFEKDAHEKLPMASITKVMTLLLVAEAIDSGRLRLTDSVKTSEYAASMGGSQIFLEPGETMKVEDLVKGIAIASANDACVALAEHLAGSEEAFVRQMNRRARELGMDDTHFANCNGLPEPDHYSSAHDIAIMSRELLKHEWITKYTSVYSDYLRKDTEHPFWLVNTNKLVRFYPGVDGLKTGYTAEAKYCLTATAKKDGFRVIAVVMGAPKPSVRNREVSELLNWSFSTFTSQVLYKAGQQVATVHVLHGTPETIPVVTSDTVGVIHRRGEHPSLQTQMAIDDLEAPVRPRQVVGELKVVDGEDVVGSCHLVAGSGARRAGLWETFGRTVRGMVTFGR</sequence>
<feature type="active site" description="Proton acceptor" evidence="13">
    <location>
        <position position="91"/>
    </location>
</feature>
<dbReference type="Gene3D" id="2.60.410.10">
    <property type="entry name" value="D-Ala-D-Ala carboxypeptidase, C-terminal domain"/>
    <property type="match status" value="1"/>
</dbReference>
<dbReference type="PANTHER" id="PTHR21581:SF6">
    <property type="entry name" value="TRAFFICKING PROTEIN PARTICLE COMPLEX SUBUNIT 12"/>
    <property type="match status" value="1"/>
</dbReference>
<dbReference type="Proteomes" id="UP000183508">
    <property type="component" value="Unassembled WGS sequence"/>
</dbReference>
<comment type="catalytic activity">
    <reaction evidence="12">
        <text>Preferential cleavage: (Ac)2-L-Lys-D-Ala-|-D-Ala. Also transpeptidation of peptidyl-alanyl moieties that are N-acyl substituents of D-alanine.</text>
        <dbReference type="EC" id="3.4.16.4"/>
    </reaction>
</comment>
<evidence type="ECO:0000256" key="11">
    <source>
        <dbReference type="ARBA" id="ARBA00023316"/>
    </source>
</evidence>
<evidence type="ECO:0000256" key="2">
    <source>
        <dbReference type="ARBA" id="ARBA00004752"/>
    </source>
</evidence>
<comment type="function">
    <text evidence="1">Removes C-terminal D-alanyl residues from sugar-peptide cell wall precursors.</text>
</comment>
<evidence type="ECO:0000256" key="6">
    <source>
        <dbReference type="ARBA" id="ARBA00022670"/>
    </source>
</evidence>
<evidence type="ECO:0000256" key="7">
    <source>
        <dbReference type="ARBA" id="ARBA00022729"/>
    </source>
</evidence>
<dbReference type="InterPro" id="IPR015956">
    <property type="entry name" value="Peniciliin-bd_prot_C_sf"/>
</dbReference>
<dbReference type="InterPro" id="IPR012907">
    <property type="entry name" value="Peptidase_S11_C"/>
</dbReference>
<dbReference type="eggNOG" id="COG1686">
    <property type="taxonomic scope" value="Bacteria"/>
</dbReference>
<keyword evidence="10" id="KW-0573">Peptidoglycan synthesis</keyword>
<organism evidence="17 18">
    <name type="scientific">Alicyclobacillus macrosporangiidus</name>
    <dbReference type="NCBI Taxonomy" id="392015"/>
    <lineage>
        <taxon>Bacteria</taxon>
        <taxon>Bacillati</taxon>
        <taxon>Bacillota</taxon>
        <taxon>Bacilli</taxon>
        <taxon>Bacillales</taxon>
        <taxon>Alicyclobacillaceae</taxon>
        <taxon>Alicyclobacillus</taxon>
    </lineage>
</organism>
<dbReference type="GO" id="GO:0009252">
    <property type="term" value="P:peptidoglycan biosynthetic process"/>
    <property type="evidence" value="ECO:0007669"/>
    <property type="project" value="UniProtKB-UniPathway"/>
</dbReference>
<dbReference type="Pfam" id="PF00768">
    <property type="entry name" value="Peptidase_S11"/>
    <property type="match status" value="1"/>
</dbReference>
<dbReference type="SMART" id="SM00936">
    <property type="entry name" value="PBP5_C"/>
    <property type="match status" value="1"/>
</dbReference>
<evidence type="ECO:0000256" key="10">
    <source>
        <dbReference type="ARBA" id="ARBA00022984"/>
    </source>
</evidence>
<evidence type="ECO:0000256" key="3">
    <source>
        <dbReference type="ARBA" id="ARBA00007164"/>
    </source>
</evidence>
<name>A0A1I7KMI4_9BACL</name>
<dbReference type="EMBL" id="FPBV01000017">
    <property type="protein sequence ID" value="SFU98619.1"/>
    <property type="molecule type" value="Genomic_DNA"/>
</dbReference>
<feature type="domain" description="Peptidase S11 D-Ala-D-Ala carboxypeptidase A C-terminal" evidence="16">
    <location>
        <begin position="304"/>
        <end position="393"/>
    </location>
</feature>
<evidence type="ECO:0000313" key="17">
    <source>
        <dbReference type="EMBL" id="SFU98619.1"/>
    </source>
</evidence>
<dbReference type="AlphaFoldDB" id="A0A1I7KMI4"/>
<evidence type="ECO:0000256" key="12">
    <source>
        <dbReference type="ARBA" id="ARBA00034000"/>
    </source>
</evidence>
<keyword evidence="8" id="KW-0378">Hydrolase</keyword>
<dbReference type="GO" id="GO:0009002">
    <property type="term" value="F:serine-type D-Ala-D-Ala carboxypeptidase activity"/>
    <property type="evidence" value="ECO:0007669"/>
    <property type="project" value="UniProtKB-EC"/>
</dbReference>
<evidence type="ECO:0000256" key="5">
    <source>
        <dbReference type="ARBA" id="ARBA00022645"/>
    </source>
</evidence>
<keyword evidence="18" id="KW-1185">Reference proteome</keyword>
<evidence type="ECO:0000256" key="15">
    <source>
        <dbReference type="RuleBase" id="RU004016"/>
    </source>
</evidence>
<dbReference type="InterPro" id="IPR037167">
    <property type="entry name" value="Peptidase_S11_C_sf"/>
</dbReference>
<accession>A0A1I7KMI4</accession>
<comment type="similarity">
    <text evidence="3 15">Belongs to the peptidase S11 family.</text>
</comment>
<keyword evidence="6" id="KW-0645">Protease</keyword>
<evidence type="ECO:0000256" key="8">
    <source>
        <dbReference type="ARBA" id="ARBA00022801"/>
    </source>
</evidence>
<feature type="active site" evidence="13">
    <location>
        <position position="148"/>
    </location>
</feature>